<dbReference type="RefSeq" id="XP_007840185.1">
    <property type="nucleotide sequence ID" value="XM_007841994.1"/>
</dbReference>
<feature type="binding site" evidence="2">
    <location>
        <position position="94"/>
    </location>
    <ligand>
        <name>FAD</name>
        <dbReference type="ChEBI" id="CHEBI:57692"/>
    </ligand>
</feature>
<dbReference type="PANTHER" id="PTHR11552:SF78">
    <property type="entry name" value="GLUCOSE-METHANOL-CHOLINE OXIDOREDUCTASE N-TERMINAL DOMAIN-CONTAINING PROTEIN"/>
    <property type="match status" value="1"/>
</dbReference>
<dbReference type="Gene3D" id="3.50.50.60">
    <property type="entry name" value="FAD/NAD(P)-binding domain"/>
    <property type="match status" value="1"/>
</dbReference>
<evidence type="ECO:0000256" key="1">
    <source>
        <dbReference type="ARBA" id="ARBA00010790"/>
    </source>
</evidence>
<feature type="binding site" evidence="2">
    <location>
        <begin position="102"/>
        <end position="105"/>
    </location>
    <ligand>
        <name>FAD</name>
        <dbReference type="ChEBI" id="CHEBI:57692"/>
    </ligand>
</feature>
<organism evidence="5 6">
    <name type="scientific">Pestalotiopsis fici (strain W106-1 / CGMCC3.15140)</name>
    <dbReference type="NCBI Taxonomy" id="1229662"/>
    <lineage>
        <taxon>Eukaryota</taxon>
        <taxon>Fungi</taxon>
        <taxon>Dikarya</taxon>
        <taxon>Ascomycota</taxon>
        <taxon>Pezizomycotina</taxon>
        <taxon>Sordariomycetes</taxon>
        <taxon>Xylariomycetidae</taxon>
        <taxon>Amphisphaeriales</taxon>
        <taxon>Sporocadaceae</taxon>
        <taxon>Pestalotiopsis</taxon>
    </lineage>
</organism>
<dbReference type="EMBL" id="KI912119">
    <property type="protein sequence ID" value="ETS74929.1"/>
    <property type="molecule type" value="Genomic_DNA"/>
</dbReference>
<dbReference type="PROSITE" id="PS51257">
    <property type="entry name" value="PROKAR_LIPOPROTEIN"/>
    <property type="match status" value="1"/>
</dbReference>
<dbReference type="OMA" id="ENHIQPA"/>
<dbReference type="KEGG" id="pfy:PFICI_13413"/>
<evidence type="ECO:0000313" key="6">
    <source>
        <dbReference type="Proteomes" id="UP000030651"/>
    </source>
</evidence>
<proteinExistence type="inferred from homology"/>
<dbReference type="OrthoDB" id="269227at2759"/>
<sequence length="603" mass="65832">MGLYSKLPDNVNEVDVIIAGGGTAGCVVAGRLAQAGVSVLVIEGGPNNYNDPSIIHPLMFITHYLPKNKMTKFYLGEKEEQLGNRQLFEPVGSVLGGGSSINMMVYSRAQRSDYDEWNMPGWSAEEMLPYLNKLESYFGPGDKAKHGHDGPMQVTSGPFNVPRCEDDFISAAQKVGYSELQTLYDLDVTNGVQRAMRFIGPDGKRQDTAHRYIHPLLQDGKHDNLHVVVESEVVRVIFNDNKRAIGVEYQARGSDGPVRTVKAKKQVIVSCGVFGTPQVLERSGVGRAEILRNAGIDNIVAENVGVGENFNDHNMILYPYKSSLTPEETVDSVQAGRVTLEHLLETKDKVMGWNAQDIHGKIRPSDADIASLSPAFQKAWDRDFKNVPSKPVSVMATIGGFPGDPATLAPLQYLGISTFILHPYSRGHIHIAGPKPGDAIDFKANIFTDPEDLDLEMMKWTYKKHREIVRRMSLFRGELPAGHPPFSPGSKAALFGIDKPEGLEGPLPADITDIEYSAEDDAVLEAWLKEMVGLSWHPLGTCKMAPREKEGAVDASLSVYGVDRLKVVDLSIVPGSVSGNPMNTACAIGEKAADIILSELGNK</sequence>
<dbReference type="PIRSF" id="PIRSF000137">
    <property type="entry name" value="Alcohol_oxidase"/>
    <property type="match status" value="1"/>
</dbReference>
<dbReference type="SUPFAM" id="SSF51905">
    <property type="entry name" value="FAD/NAD(P)-binding domain"/>
    <property type="match status" value="1"/>
</dbReference>
<feature type="binding site" evidence="2">
    <location>
        <position position="233"/>
    </location>
    <ligand>
        <name>FAD</name>
        <dbReference type="ChEBI" id="CHEBI:57692"/>
    </ligand>
</feature>
<gene>
    <name evidence="5" type="ORF">PFICI_13413</name>
</gene>
<dbReference type="Gene3D" id="3.30.560.10">
    <property type="entry name" value="Glucose Oxidase, domain 3"/>
    <property type="match status" value="1"/>
</dbReference>
<dbReference type="InterPro" id="IPR000172">
    <property type="entry name" value="GMC_OxRdtase_N"/>
</dbReference>
<dbReference type="GeneID" id="19278426"/>
<dbReference type="Pfam" id="PF05199">
    <property type="entry name" value="GMC_oxred_C"/>
    <property type="match status" value="1"/>
</dbReference>
<dbReference type="SUPFAM" id="SSF54373">
    <property type="entry name" value="FAD-linked reductases, C-terminal domain"/>
    <property type="match status" value="1"/>
</dbReference>
<dbReference type="PANTHER" id="PTHR11552">
    <property type="entry name" value="GLUCOSE-METHANOL-CHOLINE GMC OXIDOREDUCTASE"/>
    <property type="match status" value="1"/>
</dbReference>
<name>W3WMD8_PESFW</name>
<dbReference type="Proteomes" id="UP000030651">
    <property type="component" value="Unassembled WGS sequence"/>
</dbReference>
<dbReference type="GO" id="GO:0016614">
    <property type="term" value="F:oxidoreductase activity, acting on CH-OH group of donors"/>
    <property type="evidence" value="ECO:0007669"/>
    <property type="project" value="InterPro"/>
</dbReference>
<reference evidence="6" key="1">
    <citation type="journal article" date="2015" name="BMC Genomics">
        <title>Genomic and transcriptomic analysis of the endophytic fungus Pestalotiopsis fici reveals its lifestyle and high potential for synthesis of natural products.</title>
        <authorList>
            <person name="Wang X."/>
            <person name="Zhang X."/>
            <person name="Liu L."/>
            <person name="Xiang M."/>
            <person name="Wang W."/>
            <person name="Sun X."/>
            <person name="Che Y."/>
            <person name="Guo L."/>
            <person name="Liu G."/>
            <person name="Guo L."/>
            <person name="Wang C."/>
            <person name="Yin W.B."/>
            <person name="Stadler M."/>
            <person name="Zhang X."/>
            <person name="Liu X."/>
        </authorList>
    </citation>
    <scope>NUCLEOTIDE SEQUENCE [LARGE SCALE GENOMIC DNA]</scope>
    <source>
        <strain evidence="6">W106-1 / CGMCC3.15140</strain>
    </source>
</reference>
<feature type="domain" description="Glucose-methanol-choline oxidoreductase C-terminal" evidence="4">
    <location>
        <begin position="423"/>
        <end position="589"/>
    </location>
</feature>
<dbReference type="InParanoid" id="W3WMD8"/>
<evidence type="ECO:0000256" key="2">
    <source>
        <dbReference type="PIRSR" id="PIRSR000137-2"/>
    </source>
</evidence>
<accession>W3WMD8</accession>
<feature type="domain" description="Glucose-methanol-choline oxidoreductase N-terminal" evidence="3">
    <location>
        <begin position="15"/>
        <end position="313"/>
    </location>
</feature>
<protein>
    <recommendedName>
        <fullName evidence="7">Glucose-methanol-choline oxidoreductase N-terminal domain-containing protein</fullName>
    </recommendedName>
</protein>
<dbReference type="InterPro" id="IPR036188">
    <property type="entry name" value="FAD/NAD-bd_sf"/>
</dbReference>
<evidence type="ECO:0000259" key="3">
    <source>
        <dbReference type="Pfam" id="PF00732"/>
    </source>
</evidence>
<keyword evidence="6" id="KW-1185">Reference proteome</keyword>
<dbReference type="Pfam" id="PF00732">
    <property type="entry name" value="GMC_oxred_N"/>
    <property type="match status" value="1"/>
</dbReference>
<feature type="binding site" evidence="2">
    <location>
        <begin position="536"/>
        <end position="537"/>
    </location>
    <ligand>
        <name>FAD</name>
        <dbReference type="ChEBI" id="CHEBI:57692"/>
    </ligand>
</feature>
<dbReference type="eggNOG" id="KOG1238">
    <property type="taxonomic scope" value="Eukaryota"/>
</dbReference>
<evidence type="ECO:0000259" key="4">
    <source>
        <dbReference type="Pfam" id="PF05199"/>
    </source>
</evidence>
<keyword evidence="2" id="KW-0274">FAD</keyword>
<dbReference type="STRING" id="1229662.W3WMD8"/>
<evidence type="ECO:0008006" key="7">
    <source>
        <dbReference type="Google" id="ProtNLM"/>
    </source>
</evidence>
<evidence type="ECO:0000313" key="5">
    <source>
        <dbReference type="EMBL" id="ETS74929.1"/>
    </source>
</evidence>
<dbReference type="HOGENOM" id="CLU_002865_5_1_1"/>
<dbReference type="PRINTS" id="PR00420">
    <property type="entry name" value="RNGMNOXGNASE"/>
</dbReference>
<keyword evidence="2" id="KW-0285">Flavoprotein</keyword>
<dbReference type="GO" id="GO:0050660">
    <property type="term" value="F:flavin adenine dinucleotide binding"/>
    <property type="evidence" value="ECO:0007669"/>
    <property type="project" value="InterPro"/>
</dbReference>
<comment type="similarity">
    <text evidence="1">Belongs to the GMC oxidoreductase family.</text>
</comment>
<dbReference type="InterPro" id="IPR012132">
    <property type="entry name" value="GMC_OxRdtase"/>
</dbReference>
<dbReference type="InterPro" id="IPR007867">
    <property type="entry name" value="GMC_OxRtase_C"/>
</dbReference>
<dbReference type="AlphaFoldDB" id="W3WMD8"/>
<comment type="cofactor">
    <cofactor evidence="2">
        <name>FAD</name>
        <dbReference type="ChEBI" id="CHEBI:57692"/>
    </cofactor>
</comment>